<feature type="region of interest" description="Disordered" evidence="11">
    <location>
        <begin position="181"/>
        <end position="223"/>
    </location>
</feature>
<proteinExistence type="predicted"/>
<comment type="subcellular location">
    <subcellularLocation>
        <location evidence="3">Cytoplasm</location>
        <location evidence="3">Cytoskeleton</location>
        <location evidence="3">Microtubule organizing center</location>
        <location evidence="3">Centrosome</location>
    </subcellularLocation>
    <subcellularLocation>
        <location evidence="2">Midbody</location>
    </subcellularLocation>
    <subcellularLocation>
        <location evidence="1">Nucleus</location>
    </subcellularLocation>
</comment>
<evidence type="ECO:0000256" key="2">
    <source>
        <dbReference type="ARBA" id="ARBA00004214"/>
    </source>
</evidence>
<dbReference type="GO" id="GO:0005737">
    <property type="term" value="C:cytoplasm"/>
    <property type="evidence" value="ECO:0007669"/>
    <property type="project" value="UniProtKB-ARBA"/>
</dbReference>
<evidence type="ECO:0000256" key="6">
    <source>
        <dbReference type="ARBA" id="ARBA00023212"/>
    </source>
</evidence>
<keyword evidence="7" id="KW-0539">Nucleus</keyword>
<dbReference type="SUPFAM" id="SSF52833">
    <property type="entry name" value="Thioredoxin-like"/>
    <property type="match status" value="1"/>
</dbReference>
<gene>
    <name evidence="13" type="ORF">SNE40_017272</name>
</gene>
<comment type="subunit">
    <text evidence="10">Forms ternary complexes with the chaperonin TCP1 complex, spanning the cylindrical chaperonin cavity and contacting at least 2 subunits.</text>
</comment>
<keyword evidence="5" id="KW-0597">Phosphoprotein</keyword>
<evidence type="ECO:0000256" key="11">
    <source>
        <dbReference type="SAM" id="MobiDB-lite"/>
    </source>
</evidence>
<dbReference type="Pfam" id="PF00085">
    <property type="entry name" value="Thioredoxin"/>
    <property type="match status" value="1"/>
</dbReference>
<keyword evidence="14" id="KW-1185">Reference proteome</keyword>
<dbReference type="Gene3D" id="3.40.30.10">
    <property type="entry name" value="Glutaredoxin"/>
    <property type="match status" value="1"/>
</dbReference>
<dbReference type="GO" id="GO:0005634">
    <property type="term" value="C:nucleus"/>
    <property type="evidence" value="ECO:0007669"/>
    <property type="project" value="UniProtKB-SubCell"/>
</dbReference>
<dbReference type="CDD" id="cd02989">
    <property type="entry name" value="Phd_like_TxnDC9"/>
    <property type="match status" value="1"/>
</dbReference>
<reference evidence="13 14" key="1">
    <citation type="submission" date="2024-01" db="EMBL/GenBank/DDBJ databases">
        <title>The genome of the rayed Mediterranean limpet Patella caerulea (Linnaeus, 1758).</title>
        <authorList>
            <person name="Anh-Thu Weber A."/>
            <person name="Halstead-Nussloch G."/>
        </authorList>
    </citation>
    <scope>NUCLEOTIDE SEQUENCE [LARGE SCALE GENOMIC DNA]</scope>
    <source>
        <strain evidence="13">AATW-2023a</strain>
        <tissue evidence="13">Whole specimen</tissue>
    </source>
</reference>
<keyword evidence="6" id="KW-0206">Cytoskeleton</keyword>
<evidence type="ECO:0000259" key="12">
    <source>
        <dbReference type="Pfam" id="PF00085"/>
    </source>
</evidence>
<dbReference type="EMBL" id="JAZGQO010000011">
    <property type="protein sequence ID" value="KAK6173898.1"/>
    <property type="molecule type" value="Genomic_DNA"/>
</dbReference>
<evidence type="ECO:0000256" key="7">
    <source>
        <dbReference type="ARBA" id="ARBA00023242"/>
    </source>
</evidence>
<dbReference type="InterPro" id="IPR036249">
    <property type="entry name" value="Thioredoxin-like_sf"/>
</dbReference>
<organism evidence="13 14">
    <name type="scientific">Patella caerulea</name>
    <name type="common">Rayed Mediterranean limpet</name>
    <dbReference type="NCBI Taxonomy" id="87958"/>
    <lineage>
        <taxon>Eukaryota</taxon>
        <taxon>Metazoa</taxon>
        <taxon>Spiralia</taxon>
        <taxon>Lophotrochozoa</taxon>
        <taxon>Mollusca</taxon>
        <taxon>Gastropoda</taxon>
        <taxon>Patellogastropoda</taxon>
        <taxon>Patelloidea</taxon>
        <taxon>Patellidae</taxon>
        <taxon>Patella</taxon>
    </lineage>
</organism>
<dbReference type="GO" id="GO:0005813">
    <property type="term" value="C:centrosome"/>
    <property type="evidence" value="ECO:0007669"/>
    <property type="project" value="UniProtKB-SubCell"/>
</dbReference>
<evidence type="ECO:0000256" key="4">
    <source>
        <dbReference type="ARBA" id="ARBA00022490"/>
    </source>
</evidence>
<evidence type="ECO:0000256" key="9">
    <source>
        <dbReference type="ARBA" id="ARBA00053682"/>
    </source>
</evidence>
<name>A0AAN8JEP3_PATCE</name>
<dbReference type="Proteomes" id="UP001347796">
    <property type="component" value="Unassembled WGS sequence"/>
</dbReference>
<dbReference type="PANTHER" id="PTHR21148">
    <property type="entry name" value="THIOREDOXIN DOMAIN-CONTAINING PROTEIN 9"/>
    <property type="match status" value="1"/>
</dbReference>
<comment type="function">
    <text evidence="9">Significantly diminishes the chaperonin TCP1 complex ATPase activity, thus negatively impacts protein folding, including that of actin or tubulin.</text>
</comment>
<evidence type="ECO:0000313" key="14">
    <source>
        <dbReference type="Proteomes" id="UP001347796"/>
    </source>
</evidence>
<comment type="caution">
    <text evidence="13">The sequence shown here is derived from an EMBL/GenBank/DDBJ whole genome shotgun (WGS) entry which is preliminary data.</text>
</comment>
<feature type="domain" description="Thioredoxin" evidence="12">
    <location>
        <begin position="68"/>
        <end position="152"/>
    </location>
</feature>
<dbReference type="AlphaFoldDB" id="A0AAN8JEP3"/>
<evidence type="ECO:0000256" key="10">
    <source>
        <dbReference type="ARBA" id="ARBA00062574"/>
    </source>
</evidence>
<evidence type="ECO:0000256" key="1">
    <source>
        <dbReference type="ARBA" id="ARBA00004123"/>
    </source>
</evidence>
<sequence>MEQVLGQHLLQATQAMEQQVDAEIEKLDKFDEDDFEALRVQRMAMMKKMASQKQEWLAQGHGEYTEISNEKEFFDECKKSKKVVCHFYRDSTFRCKIVDKHLYILAPKHLETRFLKLNAEKAPFLVERLRIKVLPTICVAKDGKTTDYIVGFDDLGGKDDFSTEMLEWRLGNAQAITYSGDLLNPPTDDNEAKGSGRSILGYARPTQKKTIRDDGNSSSDDDY</sequence>
<protein>
    <recommendedName>
        <fullName evidence="8">Thioredoxin domain-containing protein 9</fullName>
    </recommendedName>
</protein>
<evidence type="ECO:0000256" key="5">
    <source>
        <dbReference type="ARBA" id="ARBA00022553"/>
    </source>
</evidence>
<dbReference type="InterPro" id="IPR013766">
    <property type="entry name" value="Thioredoxin_domain"/>
</dbReference>
<accession>A0AAN8JEP3</accession>
<evidence type="ECO:0000256" key="8">
    <source>
        <dbReference type="ARBA" id="ARBA00026148"/>
    </source>
</evidence>
<evidence type="ECO:0000313" key="13">
    <source>
        <dbReference type="EMBL" id="KAK6173898.1"/>
    </source>
</evidence>
<keyword evidence="4" id="KW-0963">Cytoplasm</keyword>
<evidence type="ECO:0000256" key="3">
    <source>
        <dbReference type="ARBA" id="ARBA00004300"/>
    </source>
</evidence>
<dbReference type="FunFam" id="3.40.30.10:FF:000141">
    <property type="entry name" value="Thioredoxin domain-containing protein 9"/>
    <property type="match status" value="1"/>
</dbReference>
<dbReference type="GO" id="GO:0030496">
    <property type="term" value="C:midbody"/>
    <property type="evidence" value="ECO:0007669"/>
    <property type="project" value="UniProtKB-SubCell"/>
</dbReference>